<evidence type="ECO:0000313" key="3">
    <source>
        <dbReference type="Proteomes" id="UP001597314"/>
    </source>
</evidence>
<dbReference type="Proteomes" id="UP001597314">
    <property type="component" value="Unassembled WGS sequence"/>
</dbReference>
<dbReference type="EMBL" id="JBHUIW010000002">
    <property type="protein sequence ID" value="MFD2180982.1"/>
    <property type="molecule type" value="Genomic_DNA"/>
</dbReference>
<evidence type="ECO:0000313" key="2">
    <source>
        <dbReference type="EMBL" id="MFD2180982.1"/>
    </source>
</evidence>
<proteinExistence type="predicted"/>
<gene>
    <name evidence="2" type="ORF">ACFSOX_02355</name>
</gene>
<name>A0ABW5AFW1_9BRAD</name>
<evidence type="ECO:0000256" key="1">
    <source>
        <dbReference type="SAM" id="MobiDB-lite"/>
    </source>
</evidence>
<organism evidence="2 3">
    <name type="scientific">Rhodoplanes azumiensis</name>
    <dbReference type="NCBI Taxonomy" id="1897628"/>
    <lineage>
        <taxon>Bacteria</taxon>
        <taxon>Pseudomonadati</taxon>
        <taxon>Pseudomonadota</taxon>
        <taxon>Alphaproteobacteria</taxon>
        <taxon>Hyphomicrobiales</taxon>
        <taxon>Nitrobacteraceae</taxon>
        <taxon>Rhodoplanes</taxon>
    </lineage>
</organism>
<protein>
    <submittedName>
        <fullName evidence="2">Uncharacterized protein</fullName>
    </submittedName>
</protein>
<feature type="region of interest" description="Disordered" evidence="1">
    <location>
        <begin position="1"/>
        <end position="25"/>
    </location>
</feature>
<dbReference type="RefSeq" id="WP_378476180.1">
    <property type="nucleotide sequence ID" value="NZ_JBHUIW010000002.1"/>
</dbReference>
<sequence length="108" mass="11062">MPLSLVTSPHCCSGSRSADDAPAAATDTRPIALPSTERPFSITAGLAPVLQRTFTARCTANPDCVIADRCAATPAMQKACAAAFQTWVRRGLAAEHAARVPAGAVGTP</sequence>
<keyword evidence="3" id="KW-1185">Reference proteome</keyword>
<accession>A0ABW5AFW1</accession>
<comment type="caution">
    <text evidence="2">The sequence shown here is derived from an EMBL/GenBank/DDBJ whole genome shotgun (WGS) entry which is preliminary data.</text>
</comment>
<reference evidence="3" key="1">
    <citation type="journal article" date="2019" name="Int. J. Syst. Evol. Microbiol.">
        <title>The Global Catalogue of Microorganisms (GCM) 10K type strain sequencing project: providing services to taxonomists for standard genome sequencing and annotation.</title>
        <authorList>
            <consortium name="The Broad Institute Genomics Platform"/>
            <consortium name="The Broad Institute Genome Sequencing Center for Infectious Disease"/>
            <person name="Wu L."/>
            <person name="Ma J."/>
        </authorList>
    </citation>
    <scope>NUCLEOTIDE SEQUENCE [LARGE SCALE GENOMIC DNA]</scope>
    <source>
        <strain evidence="3">CGMCC 1.6774</strain>
    </source>
</reference>